<dbReference type="AlphaFoldDB" id="B6SNM6"/>
<dbReference type="KEGG" id="zma:100275115"/>
<dbReference type="OrthoDB" id="658187at2759"/>
<accession>B6SNM6</accession>
<dbReference type="EMBL" id="EU954341">
    <property type="protein sequence ID" value="ACG26459.1"/>
    <property type="molecule type" value="mRNA"/>
</dbReference>
<proteinExistence type="evidence at transcript level"/>
<name>B6SNM6_MAIZE</name>
<evidence type="ECO:0000313" key="1">
    <source>
        <dbReference type="EMBL" id="ACG26459.1"/>
    </source>
</evidence>
<organism evidence="1">
    <name type="scientific">Zea mays</name>
    <name type="common">Maize</name>
    <dbReference type="NCBI Taxonomy" id="4577"/>
    <lineage>
        <taxon>Eukaryota</taxon>
        <taxon>Viridiplantae</taxon>
        <taxon>Streptophyta</taxon>
        <taxon>Embryophyta</taxon>
        <taxon>Tracheophyta</taxon>
        <taxon>Spermatophyta</taxon>
        <taxon>Magnoliopsida</taxon>
        <taxon>Liliopsida</taxon>
        <taxon>Poales</taxon>
        <taxon>Poaceae</taxon>
        <taxon>PACMAD clade</taxon>
        <taxon>Panicoideae</taxon>
        <taxon>Andropogonodae</taxon>
        <taxon>Andropogoneae</taxon>
        <taxon>Tripsacinae</taxon>
        <taxon>Zea</taxon>
    </lineage>
</organism>
<sequence>MNRAGASCPLPSARDICLLRVSSAASGLYFAVQPSWKYSYRVDDALTRSADQLTAPALNLFFCLLYIHIINSFVAPRVQLPANLNLLRHILFIFFTTGLPCL</sequence>
<dbReference type="GeneID" id="100275115"/>
<dbReference type="RefSeq" id="NP_001334929.1">
    <property type="nucleotide sequence ID" value="NM_001348000.1"/>
</dbReference>
<protein>
    <submittedName>
        <fullName evidence="1">Uncharacterized protein</fullName>
    </submittedName>
</protein>
<reference evidence="1" key="1">
    <citation type="journal article" date="2009" name="Plant Mol. Biol.">
        <title>Insights into corn genes derived from large-scale cDNA sequencing.</title>
        <authorList>
            <person name="Alexandrov N.N."/>
            <person name="Brover V.V."/>
            <person name="Freidin S."/>
            <person name="Troukhan M.E."/>
            <person name="Tatarinova T.V."/>
            <person name="Zhang H."/>
            <person name="Swaller T.J."/>
            <person name="Lu Y.P."/>
            <person name="Bouck J."/>
            <person name="Flavell R.B."/>
            <person name="Feldmann K.A."/>
        </authorList>
    </citation>
    <scope>NUCLEOTIDE SEQUENCE</scope>
</reference>